<dbReference type="CDD" id="cd07812">
    <property type="entry name" value="SRPBCC"/>
    <property type="match status" value="1"/>
</dbReference>
<dbReference type="AlphaFoldDB" id="A0A5C7GEW0"/>
<organism evidence="1 2">
    <name type="scientific">Seonamhaeicola maritimus</name>
    <dbReference type="NCBI Taxonomy" id="2591822"/>
    <lineage>
        <taxon>Bacteria</taxon>
        <taxon>Pseudomonadati</taxon>
        <taxon>Bacteroidota</taxon>
        <taxon>Flavobacteriia</taxon>
        <taxon>Flavobacteriales</taxon>
        <taxon>Flavobacteriaceae</taxon>
    </lineage>
</organism>
<proteinExistence type="predicted"/>
<dbReference type="SUPFAM" id="SSF55961">
    <property type="entry name" value="Bet v1-like"/>
    <property type="match status" value="1"/>
</dbReference>
<dbReference type="RefSeq" id="WP_147769794.1">
    <property type="nucleotide sequence ID" value="NZ_VRKQ01000018.1"/>
</dbReference>
<reference evidence="1 2" key="1">
    <citation type="submission" date="2019-08" db="EMBL/GenBank/DDBJ databases">
        <title>Seonamhaeicola sediminis sp. nov., isolated from marine sediment.</title>
        <authorList>
            <person name="Cao W.R."/>
        </authorList>
    </citation>
    <scope>NUCLEOTIDE SEQUENCE [LARGE SCALE GENOMIC DNA]</scope>
    <source>
        <strain evidence="1 2">1505</strain>
    </source>
</reference>
<dbReference type="EMBL" id="VRKQ01000018">
    <property type="protein sequence ID" value="TXG35451.1"/>
    <property type="molecule type" value="Genomic_DNA"/>
</dbReference>
<accession>A0A5C7GEW0</accession>
<keyword evidence="2" id="KW-1185">Reference proteome</keyword>
<dbReference type="Gene3D" id="3.30.530.20">
    <property type="match status" value="1"/>
</dbReference>
<evidence type="ECO:0000313" key="2">
    <source>
        <dbReference type="Proteomes" id="UP000321080"/>
    </source>
</evidence>
<evidence type="ECO:0000313" key="1">
    <source>
        <dbReference type="EMBL" id="TXG35451.1"/>
    </source>
</evidence>
<dbReference type="OrthoDB" id="411301at2"/>
<sequence length="142" mass="16787">MKFTCSININKPKLDVVKHFEDPEALKQSQKGFQRIDHLSGNKKEAGAKSKLIYAKFEMIETIIENKLPDTFEAQYDHKNMSNTMHTEFVAINDHETKLTTIIEYTRFTGFIINVMARLFPSMFRKQVDKWLVKFKYYVEKQ</sequence>
<comment type="caution">
    <text evidence="1">The sequence shown here is derived from an EMBL/GenBank/DDBJ whole genome shotgun (WGS) entry which is preliminary data.</text>
</comment>
<dbReference type="Proteomes" id="UP000321080">
    <property type="component" value="Unassembled WGS sequence"/>
</dbReference>
<protein>
    <submittedName>
        <fullName evidence="1">SRPBCC family protein</fullName>
    </submittedName>
</protein>
<dbReference type="InterPro" id="IPR023393">
    <property type="entry name" value="START-like_dom_sf"/>
</dbReference>
<gene>
    <name evidence="1" type="ORF">FUA22_17060</name>
</gene>
<name>A0A5C7GEW0_9FLAO</name>